<dbReference type="InterPro" id="IPR008942">
    <property type="entry name" value="ENTH_VHS"/>
</dbReference>
<dbReference type="SUPFAM" id="SSF48464">
    <property type="entry name" value="ENTH/VHS domain"/>
    <property type="match status" value="1"/>
</dbReference>
<keyword evidence="3" id="KW-1185">Reference proteome</keyword>
<sequence>MASAVTHLEYGLKSDLESMLSRKAPGASRSRINRLTTLCVANVEVPVLIPLLHAHFRKTPDTHKLSVLYVIDSVVRAWLLQARARNQDVSRPAPDGTHVAAVRRVTDLLPGLMRDMIQCAPDDQKVRTHNPCCYPFAYNVLGTAVLIFCVGEDYQASGHLEDGKDISRRESKNLEARPHRSTAHGRALCAVYGGSV</sequence>
<dbReference type="PROSITE" id="PS51391">
    <property type="entry name" value="CID"/>
    <property type="match status" value="1"/>
</dbReference>
<dbReference type="Proteomes" id="UP000315783">
    <property type="component" value="Unassembled WGS sequence"/>
</dbReference>
<comment type="caution">
    <text evidence="2">The sequence shown here is derived from an EMBL/GenBank/DDBJ whole genome shotgun (WGS) entry which is preliminary data.</text>
</comment>
<protein>
    <recommendedName>
        <fullName evidence="1">CID domain-containing protein</fullName>
    </recommendedName>
</protein>
<accession>A0A545UL46</accession>
<gene>
    <name evidence="2" type="ORF">IF1G_11176</name>
</gene>
<proteinExistence type="predicted"/>
<evidence type="ECO:0000259" key="1">
    <source>
        <dbReference type="PROSITE" id="PS51391"/>
    </source>
</evidence>
<dbReference type="STRING" id="43265.A0A545UL46"/>
<evidence type="ECO:0000313" key="3">
    <source>
        <dbReference type="Proteomes" id="UP000315783"/>
    </source>
</evidence>
<dbReference type="AlphaFoldDB" id="A0A545UL46"/>
<dbReference type="InterPro" id="IPR006569">
    <property type="entry name" value="CID_dom"/>
</dbReference>
<dbReference type="Gene3D" id="1.25.40.90">
    <property type="match status" value="1"/>
</dbReference>
<evidence type="ECO:0000313" key="2">
    <source>
        <dbReference type="EMBL" id="TQV90177.1"/>
    </source>
</evidence>
<organism evidence="2 3">
    <name type="scientific">Cordyceps javanica</name>
    <dbReference type="NCBI Taxonomy" id="43265"/>
    <lineage>
        <taxon>Eukaryota</taxon>
        <taxon>Fungi</taxon>
        <taxon>Dikarya</taxon>
        <taxon>Ascomycota</taxon>
        <taxon>Pezizomycotina</taxon>
        <taxon>Sordariomycetes</taxon>
        <taxon>Hypocreomycetidae</taxon>
        <taxon>Hypocreales</taxon>
        <taxon>Cordycipitaceae</taxon>
        <taxon>Cordyceps</taxon>
    </lineage>
</organism>
<name>A0A545UL46_9HYPO</name>
<dbReference type="EMBL" id="SPUK01000033">
    <property type="protein sequence ID" value="TQV90177.1"/>
    <property type="molecule type" value="Genomic_DNA"/>
</dbReference>
<feature type="domain" description="CID" evidence="1">
    <location>
        <begin position="8"/>
        <end position="196"/>
    </location>
</feature>
<reference evidence="2 3" key="1">
    <citation type="journal article" date="2019" name="Appl. Microbiol. Biotechnol.">
        <title>Genome sequence of Isaria javanica and comparative genome analysis insights into family S53 peptidase evolution in fungal entomopathogens.</title>
        <authorList>
            <person name="Lin R."/>
            <person name="Zhang X."/>
            <person name="Xin B."/>
            <person name="Zou M."/>
            <person name="Gao Y."/>
            <person name="Qin F."/>
            <person name="Hu Q."/>
            <person name="Xie B."/>
            <person name="Cheng X."/>
        </authorList>
    </citation>
    <scope>NUCLEOTIDE SEQUENCE [LARGE SCALE GENOMIC DNA]</scope>
    <source>
        <strain evidence="2 3">IJ1G</strain>
    </source>
</reference>